<evidence type="ECO:0000256" key="7">
    <source>
        <dbReference type="SAM" id="MobiDB-lite"/>
    </source>
</evidence>
<keyword evidence="10" id="KW-1185">Reference proteome</keyword>
<keyword evidence="4 6" id="KW-1133">Transmembrane helix</keyword>
<proteinExistence type="inferred from homology"/>
<comment type="similarity">
    <text evidence="2 6">Belongs to the TMC family.</text>
</comment>
<feature type="transmembrane region" description="Helical" evidence="6">
    <location>
        <begin position="710"/>
        <end position="730"/>
    </location>
</feature>
<dbReference type="AlphaFoldDB" id="A0A668S948"/>
<accession>A0A668S948</accession>
<organism evidence="9 10">
    <name type="scientific">Oreochromis aureus</name>
    <name type="common">Israeli tilapia</name>
    <name type="synonym">Chromis aureus</name>
    <dbReference type="NCBI Taxonomy" id="47969"/>
    <lineage>
        <taxon>Eukaryota</taxon>
        <taxon>Metazoa</taxon>
        <taxon>Chordata</taxon>
        <taxon>Craniata</taxon>
        <taxon>Vertebrata</taxon>
        <taxon>Euteleostomi</taxon>
        <taxon>Actinopterygii</taxon>
        <taxon>Neopterygii</taxon>
        <taxon>Teleostei</taxon>
        <taxon>Neoteleostei</taxon>
        <taxon>Acanthomorphata</taxon>
        <taxon>Ovalentaria</taxon>
        <taxon>Cichlomorphae</taxon>
        <taxon>Cichliformes</taxon>
        <taxon>Cichlidae</taxon>
        <taxon>African cichlids</taxon>
        <taxon>Pseudocrenilabrinae</taxon>
        <taxon>Oreochromini</taxon>
        <taxon>Oreochromis</taxon>
    </lineage>
</organism>
<dbReference type="PANTHER" id="PTHR23302">
    <property type="entry name" value="TRANSMEMBRANE CHANNEL-RELATED"/>
    <property type="match status" value="1"/>
</dbReference>
<keyword evidence="5 6" id="KW-0472">Membrane</keyword>
<dbReference type="Pfam" id="PF07810">
    <property type="entry name" value="TMC"/>
    <property type="match status" value="1"/>
</dbReference>
<evidence type="ECO:0000256" key="2">
    <source>
        <dbReference type="ARBA" id="ARBA00006510"/>
    </source>
</evidence>
<evidence type="ECO:0000313" key="10">
    <source>
        <dbReference type="Proteomes" id="UP000472276"/>
    </source>
</evidence>
<dbReference type="InterPro" id="IPR012496">
    <property type="entry name" value="TMC_dom"/>
</dbReference>
<name>A0A668S948_OREAU</name>
<dbReference type="KEGG" id="oau:116325206"/>
<dbReference type="OMA" id="YFFTIEL"/>
<protein>
    <recommendedName>
        <fullName evidence="6">Transmembrane channel-like protein</fullName>
    </recommendedName>
</protein>
<evidence type="ECO:0000256" key="6">
    <source>
        <dbReference type="RuleBase" id="RU310713"/>
    </source>
</evidence>
<dbReference type="PANTHER" id="PTHR23302:SF4">
    <property type="entry name" value="TRANSMEMBRANE CHANNEL-LIKE PROTEIN 6"/>
    <property type="match status" value="1"/>
</dbReference>
<reference evidence="9" key="1">
    <citation type="submission" date="2025-08" db="UniProtKB">
        <authorList>
            <consortium name="Ensembl"/>
        </authorList>
    </citation>
    <scope>IDENTIFICATION</scope>
</reference>
<gene>
    <name evidence="9" type="primary">LOC116325206</name>
</gene>
<evidence type="ECO:0000256" key="1">
    <source>
        <dbReference type="ARBA" id="ARBA00004141"/>
    </source>
</evidence>
<feature type="transmembrane region" description="Helical" evidence="6">
    <location>
        <begin position="635"/>
        <end position="660"/>
    </location>
</feature>
<feature type="transmembrane region" description="Helical" evidence="6">
    <location>
        <begin position="595"/>
        <end position="614"/>
    </location>
</feature>
<evidence type="ECO:0000313" key="9">
    <source>
        <dbReference type="Ensembl" id="ENSOABP00000010586.2"/>
    </source>
</evidence>
<feature type="region of interest" description="Disordered" evidence="7">
    <location>
        <begin position="55"/>
        <end position="74"/>
    </location>
</feature>
<feature type="transmembrane region" description="Helical" evidence="6">
    <location>
        <begin position="459"/>
        <end position="481"/>
    </location>
</feature>
<evidence type="ECO:0000256" key="3">
    <source>
        <dbReference type="ARBA" id="ARBA00022692"/>
    </source>
</evidence>
<feature type="domain" description="TMC" evidence="8">
    <location>
        <begin position="527"/>
        <end position="632"/>
    </location>
</feature>
<feature type="region of interest" description="Disordered" evidence="7">
    <location>
        <begin position="100"/>
        <end position="123"/>
    </location>
</feature>
<reference evidence="9" key="2">
    <citation type="submission" date="2025-09" db="UniProtKB">
        <authorList>
            <consortium name="Ensembl"/>
        </authorList>
    </citation>
    <scope>IDENTIFICATION</scope>
</reference>
<feature type="transmembrane region" description="Helical" evidence="6">
    <location>
        <begin position="319"/>
        <end position="340"/>
    </location>
</feature>
<evidence type="ECO:0000259" key="8">
    <source>
        <dbReference type="Pfam" id="PF07810"/>
    </source>
</evidence>
<dbReference type="GO" id="GO:0008381">
    <property type="term" value="F:mechanosensitive monoatomic ion channel activity"/>
    <property type="evidence" value="ECO:0007669"/>
    <property type="project" value="TreeGrafter"/>
</dbReference>
<dbReference type="GO" id="GO:0005886">
    <property type="term" value="C:plasma membrane"/>
    <property type="evidence" value="ECO:0007669"/>
    <property type="project" value="InterPro"/>
</dbReference>
<feature type="transmembrane region" description="Helical" evidence="6">
    <location>
        <begin position="411"/>
        <end position="435"/>
    </location>
</feature>
<feature type="transmembrane region" description="Helical" evidence="6">
    <location>
        <begin position="249"/>
        <end position="271"/>
    </location>
</feature>
<feature type="transmembrane region" description="Helical" evidence="6">
    <location>
        <begin position="536"/>
        <end position="561"/>
    </location>
</feature>
<feature type="transmembrane region" description="Helical" evidence="6">
    <location>
        <begin position="283"/>
        <end position="307"/>
    </location>
</feature>
<dbReference type="RefSeq" id="XP_039466658.1">
    <property type="nucleotide sequence ID" value="XM_039610724.1"/>
</dbReference>
<dbReference type="Proteomes" id="UP000472276">
    <property type="component" value="Unassembled WGS sequence"/>
</dbReference>
<evidence type="ECO:0000256" key="4">
    <source>
        <dbReference type="ARBA" id="ARBA00022989"/>
    </source>
</evidence>
<dbReference type="GeneID" id="116325206"/>
<feature type="compositionally biased region" description="Polar residues" evidence="7">
    <location>
        <begin position="55"/>
        <end position="66"/>
    </location>
</feature>
<dbReference type="CTD" id="100149241"/>
<keyword evidence="3 6" id="KW-0812">Transmembrane</keyword>
<sequence>MDYNVDICETDIDYENLADGEPAQDFSFNPINEPETSTQNCPEILEMEVFKECTDVQSNRSSSTSDESLDREEISHLQRHGWSAATVKVLASMPSRTAELNKSRRVRYQASSHESPHCPRPAQGASVLADVEEINTEASNFCAAENNMDQLVSSLQGLSVHEGTRKLRAMPLSLADKIEIRKVAFSLKTESSFIGRNIPCYTHLSMYISTTWRHCLFSCLPVFSSFKLWHSALKTLSGRYGTGVLSYFLFLRTLLFLNLLLFVITGLFLIFPQAIYPPRSSKANFSGIELLTGTGYFSDSLMFYGYYSNGTLHGDQYRMPAAYFFTIGFTLFIICIILVYRLSKSFGKNFQVLKSNENLAVKVFSCWDFKVSKKISVRLQSEKISTQLKELLSEMIKGEDKKTCMQQLRRLIVHLLAWIACLISIFLGTIGVHYLSENKFNFNFKAMLQAHNLPKDTELLVLSAVVSGINLLLPGFFNLCVWAEKYESPGTRVYVSVFRNLLLKVSVIGVLCYRWLERIPDNSSLECWESFVGQELYRLLVMDFIVTVVYTFLGEFLWRVFSQTILQKKRKPVFDIARNVLELIYGQTLTWIGVLFAPLLPAVQLIKLIVLFYMKKRSLILNCQASRKPWRATQMTTLFICILWFPSFLGTVVTIIYTVWTIKPSENCGPFRNLKTMFEGGQMSTKHLEDAHPILKWLSWVYDCLVENPVFLFLASGVFLMVIYFQAQVVDGQRKIVSRLEKQIENEGKDKKFLIAKLQDLCK</sequence>
<comment type="subcellular location">
    <subcellularLocation>
        <location evidence="1 6">Membrane</location>
        <topology evidence="1 6">Multi-pass membrane protein</topology>
    </subcellularLocation>
</comment>
<dbReference type="Ensembl" id="ENSOABT00000010945.2">
    <property type="protein sequence ID" value="ENSOABP00000010586.2"/>
    <property type="gene ID" value="ENSOABG00000005553.2"/>
</dbReference>
<dbReference type="InterPro" id="IPR038900">
    <property type="entry name" value="TMC"/>
</dbReference>
<evidence type="ECO:0000256" key="5">
    <source>
        <dbReference type="ARBA" id="ARBA00023136"/>
    </source>
</evidence>